<dbReference type="CDD" id="cd03360">
    <property type="entry name" value="LbH_AT_putative"/>
    <property type="match status" value="1"/>
</dbReference>
<dbReference type="EMBL" id="FOFP01000002">
    <property type="protein sequence ID" value="SEP87434.1"/>
    <property type="molecule type" value="Genomic_DNA"/>
</dbReference>
<feature type="domain" description="PglD N-terminal" evidence="2">
    <location>
        <begin position="12"/>
        <end position="95"/>
    </location>
</feature>
<protein>
    <submittedName>
        <fullName evidence="3">Acetyltransferase EpsM</fullName>
    </submittedName>
</protein>
<dbReference type="Gene3D" id="2.160.10.10">
    <property type="entry name" value="Hexapeptide repeat proteins"/>
    <property type="match status" value="1"/>
</dbReference>
<evidence type="ECO:0000256" key="1">
    <source>
        <dbReference type="ARBA" id="ARBA00007274"/>
    </source>
</evidence>
<sequence>MNETAQQKPVPIVILGGTGNGLVAAQVIKDMQRAGQAVEMLGFLNDHQGQDEHIGGYPILGTTREWASLAEDVLFHCSLLGVGNVQARAALFESLEIPEERLATLIHPTTCIADDVVIGRGVMICSFVTCQPGARIGRLGSIRAGANIGHDATLGDYAYVGPNATLCGYATVGKGGYVAPNAVLRDRTEMGEYAVLAAGAVAFKDIEPHSTWIGNPARRAV</sequence>
<reference evidence="3 4" key="1">
    <citation type="submission" date="2016-10" db="EMBL/GenBank/DDBJ databases">
        <authorList>
            <person name="Varghese N."/>
            <person name="Submissions S."/>
        </authorList>
    </citation>
    <scope>NUCLEOTIDE SEQUENCE [LARGE SCALE GENOMIC DNA]</scope>
    <source>
        <strain evidence="3 4">CIP 109853</strain>
    </source>
</reference>
<dbReference type="InterPro" id="IPR020019">
    <property type="entry name" value="AcTrfase_PglD-like"/>
</dbReference>
<comment type="similarity">
    <text evidence="1">Belongs to the transferase hexapeptide repeat family.</text>
</comment>
<dbReference type="PANTHER" id="PTHR43300:SF7">
    <property type="entry name" value="UDP-N-ACETYLBACILLOSAMINE N-ACETYLTRANSFERASE"/>
    <property type="match status" value="1"/>
</dbReference>
<evidence type="ECO:0000313" key="4">
    <source>
        <dbReference type="Proteomes" id="UP000198512"/>
    </source>
</evidence>
<comment type="caution">
    <text evidence="3">The sequence shown here is derived from an EMBL/GenBank/DDBJ whole genome shotgun (WGS) entry which is preliminary data.</text>
</comment>
<evidence type="ECO:0000313" key="3">
    <source>
        <dbReference type="EMBL" id="SEP87434.1"/>
    </source>
</evidence>
<keyword evidence="4" id="KW-1185">Reference proteome</keyword>
<dbReference type="Proteomes" id="UP000198512">
    <property type="component" value="Unassembled WGS sequence"/>
</dbReference>
<dbReference type="Gene3D" id="3.40.50.20">
    <property type="match status" value="1"/>
</dbReference>
<evidence type="ECO:0000259" key="2">
    <source>
        <dbReference type="Pfam" id="PF17836"/>
    </source>
</evidence>
<accession>A0ABY1B415</accession>
<dbReference type="InterPro" id="IPR041561">
    <property type="entry name" value="PglD_N"/>
</dbReference>
<name>A0ABY1B415_9PSED</name>
<dbReference type="PANTHER" id="PTHR43300">
    <property type="entry name" value="ACETYLTRANSFERASE"/>
    <property type="match status" value="1"/>
</dbReference>
<dbReference type="InterPro" id="IPR050179">
    <property type="entry name" value="Trans_hexapeptide_repeat"/>
</dbReference>
<dbReference type="Pfam" id="PF17836">
    <property type="entry name" value="PglD_N"/>
    <property type="match status" value="1"/>
</dbReference>
<dbReference type="InterPro" id="IPR011004">
    <property type="entry name" value="Trimer_LpxA-like_sf"/>
</dbReference>
<dbReference type="SUPFAM" id="SSF51161">
    <property type="entry name" value="Trimeric LpxA-like enzymes"/>
    <property type="match status" value="1"/>
</dbReference>
<gene>
    <name evidence="3" type="ORF">SAMN05216600_102116</name>
</gene>
<proteinExistence type="inferred from homology"/>
<dbReference type="RefSeq" id="WP_069515901.1">
    <property type="nucleotide sequence ID" value="NZ_FOFP01000002.1"/>
</dbReference>
<organism evidence="3 4">
    <name type="scientific">Pseudomonas cuatrocienegasensis</name>
    <dbReference type="NCBI Taxonomy" id="543360"/>
    <lineage>
        <taxon>Bacteria</taxon>
        <taxon>Pseudomonadati</taxon>
        <taxon>Pseudomonadota</taxon>
        <taxon>Gammaproteobacteria</taxon>
        <taxon>Pseudomonadales</taxon>
        <taxon>Pseudomonadaceae</taxon>
        <taxon>Pseudomonas</taxon>
    </lineage>
</organism>